<protein>
    <submittedName>
        <fullName evidence="2">5'-nucleotidase domain-containing protein 4</fullName>
    </submittedName>
</protein>
<accession>A0AC35U5D4</accession>
<organism evidence="1 2">
    <name type="scientific">Rhabditophanes sp. KR3021</name>
    <dbReference type="NCBI Taxonomy" id="114890"/>
    <lineage>
        <taxon>Eukaryota</taxon>
        <taxon>Metazoa</taxon>
        <taxon>Ecdysozoa</taxon>
        <taxon>Nematoda</taxon>
        <taxon>Chromadorea</taxon>
        <taxon>Rhabditida</taxon>
        <taxon>Tylenchina</taxon>
        <taxon>Panagrolaimomorpha</taxon>
        <taxon>Strongyloidoidea</taxon>
        <taxon>Alloionematidae</taxon>
        <taxon>Rhabditophanes</taxon>
    </lineage>
</organism>
<evidence type="ECO:0000313" key="2">
    <source>
        <dbReference type="WBParaSite" id="RSKR_0000752900.1"/>
    </source>
</evidence>
<name>A0AC35U5D4_9BILA</name>
<dbReference type="WBParaSite" id="RSKR_0000752900.1">
    <property type="protein sequence ID" value="RSKR_0000752900.1"/>
    <property type="gene ID" value="RSKR_0000752900"/>
</dbReference>
<reference evidence="2" key="1">
    <citation type="submission" date="2016-11" db="UniProtKB">
        <authorList>
            <consortium name="WormBaseParasite"/>
        </authorList>
    </citation>
    <scope>IDENTIFICATION</scope>
    <source>
        <strain evidence="2">KR3021</strain>
    </source>
</reference>
<evidence type="ECO:0000313" key="1">
    <source>
        <dbReference type="Proteomes" id="UP000095286"/>
    </source>
</evidence>
<sequence length="568" mass="65569">MTAFNNSEGGIYKREPTKRVFANRNLRLEKIQWFGFDMDYTLAMYKSPNFEILMFDGMVKRMVEIGYPEIFTTFNYDPIFPTRGLWFDYQYGNLLKVDEFGNILRAMHGLRWLNVNEIEEHYPNKFIALTEQKVYVLNTLFNLPETHLVAQVVDYFDNHSEFEQNPEKTGVRNGDLNMSYKSIFQDIRKAVDYMHCSGQMKDAVVDNFDTYVERDERIGKMLETLRANGKKTFLLTNSDYKYTNGLLTQLLGDDWTKYFDISIVDARKPYWFAEGSVFREVNTKTGALQIGVRKGPLIQEVVYSGGNCEAFRKLVKCRGRDVLYVGDHIFGDVLKSKKSRGWRTFLVVPELVNELNVWTQGKEFFENIKRLEQALAEAYKTCDVSTKDKPANSAVIDQLKQVTKDMDAEYGVFGSLFRLGSSQTFFASQVERYADIYASSCVNLLYYPSFYFFRSPMTLMSHEMTVDHGSTLHHYGAKGFYHQDTLGEKVRGWNRGKTLTKSTTFCQEDDDEGSPNSQLSSDHEIDGKKSRTSSVDEEFTVARDMAPQELTNTDVLSVQNEHIDHTSN</sequence>
<dbReference type="Proteomes" id="UP000095286">
    <property type="component" value="Unplaced"/>
</dbReference>
<proteinExistence type="predicted"/>